<feature type="region of interest" description="Disordered" evidence="1">
    <location>
        <begin position="132"/>
        <end position="151"/>
    </location>
</feature>
<sequence>MWDDVEQRTHLAEVLTSLHDRLSTLAAVERPQSELLRGFRAGMTFARVCVLDVITTESLRPDAFVGAAVLSGGLRRDFDIIQGLVDRIEQEGRWAADADDSEFRVGYHAALGIARHHLDVARRTLDIREAPAGMHRPVRSRSRRAAAVAGG</sequence>
<evidence type="ECO:0000313" key="3">
    <source>
        <dbReference type="Proteomes" id="UP000183180"/>
    </source>
</evidence>
<name>A0A1H2GXX5_9ACTN</name>
<organism evidence="2 3">
    <name type="scientific">Gordonia westfalica</name>
    <dbReference type="NCBI Taxonomy" id="158898"/>
    <lineage>
        <taxon>Bacteria</taxon>
        <taxon>Bacillati</taxon>
        <taxon>Actinomycetota</taxon>
        <taxon>Actinomycetes</taxon>
        <taxon>Mycobacteriales</taxon>
        <taxon>Gordoniaceae</taxon>
        <taxon>Gordonia</taxon>
    </lineage>
</organism>
<accession>A0A1H2GXX5</accession>
<protein>
    <submittedName>
        <fullName evidence="2">Uncharacterized protein</fullName>
    </submittedName>
</protein>
<dbReference type="AlphaFoldDB" id="A0A1H2GXX5"/>
<reference evidence="2 3" key="1">
    <citation type="submission" date="2016-10" db="EMBL/GenBank/DDBJ databases">
        <authorList>
            <person name="de Groot N.N."/>
        </authorList>
    </citation>
    <scope>NUCLEOTIDE SEQUENCE [LARGE SCALE GENOMIC DNA]</scope>
    <source>
        <strain evidence="2 3">DSM 44215</strain>
    </source>
</reference>
<evidence type="ECO:0000313" key="2">
    <source>
        <dbReference type="EMBL" id="SDU24168.1"/>
    </source>
</evidence>
<dbReference type="EMBL" id="FNLM01000034">
    <property type="protein sequence ID" value="SDU24168.1"/>
    <property type="molecule type" value="Genomic_DNA"/>
</dbReference>
<gene>
    <name evidence="2" type="ORF">SAMN04488548_134155</name>
</gene>
<evidence type="ECO:0000256" key="1">
    <source>
        <dbReference type="SAM" id="MobiDB-lite"/>
    </source>
</evidence>
<proteinExistence type="predicted"/>
<dbReference type="OrthoDB" id="4379689at2"/>
<dbReference type="RefSeq" id="WP_074848723.1">
    <property type="nucleotide sequence ID" value="NZ_FNLM01000034.1"/>
</dbReference>
<dbReference type="Proteomes" id="UP000183180">
    <property type="component" value="Unassembled WGS sequence"/>
</dbReference>